<dbReference type="EMBL" id="WBMR01000021">
    <property type="protein sequence ID" value="KAB2384613.1"/>
    <property type="molecule type" value="Genomic_DNA"/>
</dbReference>
<sequence>MRYEVTEADTATALGSGDVPVLGTPRVIAWMEAATVRAAAPLLAAGQTTVGVAIRVEHLRATPVGGTVDVTAEAPDGASGRRLTFAVRAVDGAGTVVAAGEIDRAIVDRARFADAAGRLPRT</sequence>
<name>A0A6L3VYV7_9ACTN</name>
<gene>
    <name evidence="4" type="ORF">F9B16_10890</name>
</gene>
<keyword evidence="5" id="KW-1185">Reference proteome</keyword>
<dbReference type="SUPFAM" id="SSF54637">
    <property type="entry name" value="Thioesterase/thiol ester dehydrase-isomerase"/>
    <property type="match status" value="1"/>
</dbReference>
<dbReference type="PANTHER" id="PTHR36934">
    <property type="entry name" value="BLR0278 PROTEIN"/>
    <property type="match status" value="1"/>
</dbReference>
<organism evidence="4 5">
    <name type="scientific">Actinomadura montaniterrae</name>
    <dbReference type="NCBI Taxonomy" id="1803903"/>
    <lineage>
        <taxon>Bacteria</taxon>
        <taxon>Bacillati</taxon>
        <taxon>Actinomycetota</taxon>
        <taxon>Actinomycetes</taxon>
        <taxon>Streptosporangiales</taxon>
        <taxon>Thermomonosporaceae</taxon>
        <taxon>Actinomadura</taxon>
    </lineage>
</organism>
<evidence type="ECO:0000259" key="3">
    <source>
        <dbReference type="Pfam" id="PF22636"/>
    </source>
</evidence>
<evidence type="ECO:0000256" key="2">
    <source>
        <dbReference type="PIRSR" id="PIRSR014972-2"/>
    </source>
</evidence>
<accession>A0A6L3VYV7</accession>
<dbReference type="RefSeq" id="WP_151539889.1">
    <property type="nucleotide sequence ID" value="NZ_WBMR01000021.1"/>
</dbReference>
<evidence type="ECO:0000313" key="4">
    <source>
        <dbReference type="EMBL" id="KAB2384613.1"/>
    </source>
</evidence>
<dbReference type="Pfam" id="PF22636">
    <property type="entry name" value="FlK"/>
    <property type="match status" value="1"/>
</dbReference>
<feature type="active site" evidence="1">
    <location>
        <position position="58"/>
    </location>
</feature>
<protein>
    <submittedName>
        <fullName evidence="4">Thioesterase</fullName>
    </submittedName>
</protein>
<dbReference type="InterPro" id="IPR025540">
    <property type="entry name" value="FlK"/>
</dbReference>
<dbReference type="OrthoDB" id="5243809at2"/>
<feature type="binding site" evidence="2">
    <location>
        <position position="51"/>
    </location>
    <ligand>
        <name>substrate</name>
    </ligand>
</feature>
<dbReference type="InterPro" id="IPR029069">
    <property type="entry name" value="HotDog_dom_sf"/>
</dbReference>
<dbReference type="PANTHER" id="PTHR36934:SF1">
    <property type="entry name" value="THIOESTERASE DOMAIN-CONTAINING PROTEIN"/>
    <property type="match status" value="1"/>
</dbReference>
<reference evidence="4 5" key="1">
    <citation type="submission" date="2019-09" db="EMBL/GenBank/DDBJ databases">
        <title>Actinomadura physcomitrii sp. nov., a novel actinomycete isolated from moss [Physcomitrium sphaericum (Ludw) Fuernr].</title>
        <authorList>
            <person name="Liu C."/>
            <person name="Zhuang X."/>
        </authorList>
    </citation>
    <scope>NUCLEOTIDE SEQUENCE [LARGE SCALE GENOMIC DNA]</scope>
    <source>
        <strain evidence="4 5">CYP1-1B</strain>
    </source>
</reference>
<feature type="active site" evidence="1">
    <location>
        <position position="32"/>
    </location>
</feature>
<dbReference type="Gene3D" id="3.10.129.10">
    <property type="entry name" value="Hotdog Thioesterase"/>
    <property type="match status" value="1"/>
</dbReference>
<feature type="active site" evidence="1">
    <location>
        <position position="24"/>
    </location>
</feature>
<evidence type="ECO:0000256" key="1">
    <source>
        <dbReference type="PIRSR" id="PIRSR014972-1"/>
    </source>
</evidence>
<proteinExistence type="predicted"/>
<dbReference type="Proteomes" id="UP000483004">
    <property type="component" value="Unassembled WGS sequence"/>
</dbReference>
<feature type="binding site" evidence="2">
    <location>
        <position position="104"/>
    </location>
    <ligand>
        <name>substrate</name>
    </ligand>
</feature>
<feature type="binding site" evidence="2">
    <location>
        <position position="51"/>
    </location>
    <ligand>
        <name>CoA</name>
        <dbReference type="ChEBI" id="CHEBI:57287"/>
    </ligand>
</feature>
<feature type="domain" description="Fluoroacetyl-CoA-specific thioesterase-like" evidence="3">
    <location>
        <begin position="5"/>
        <end position="109"/>
    </location>
</feature>
<evidence type="ECO:0000313" key="5">
    <source>
        <dbReference type="Proteomes" id="UP000483004"/>
    </source>
</evidence>
<dbReference type="AlphaFoldDB" id="A0A6L3VYV7"/>
<dbReference type="InterPro" id="IPR054485">
    <property type="entry name" value="FlK-like_dom"/>
</dbReference>
<dbReference type="PIRSF" id="PIRSF014972">
    <property type="entry name" value="FlK"/>
    <property type="match status" value="1"/>
</dbReference>
<comment type="caution">
    <text evidence="4">The sequence shown here is derived from an EMBL/GenBank/DDBJ whole genome shotgun (WGS) entry which is preliminary data.</text>
</comment>